<proteinExistence type="predicted"/>
<organism evidence="2 3">
    <name type="scientific">Tumebacillus amylolyticus</name>
    <dbReference type="NCBI Taxonomy" id="2801339"/>
    <lineage>
        <taxon>Bacteria</taxon>
        <taxon>Bacillati</taxon>
        <taxon>Bacillota</taxon>
        <taxon>Bacilli</taxon>
        <taxon>Bacillales</taxon>
        <taxon>Alicyclobacillaceae</taxon>
        <taxon>Tumebacillus</taxon>
    </lineage>
</organism>
<dbReference type="SUPFAM" id="SSF117916">
    <property type="entry name" value="Fe-S cluster assembly (FSCA) domain-like"/>
    <property type="match status" value="1"/>
</dbReference>
<reference evidence="2 3" key="1">
    <citation type="submission" date="2021-01" db="EMBL/GenBank/DDBJ databases">
        <title>Tumebacillus sp. strain ITR2 16S ribosomal RNA gene Genome sequencing and assembly.</title>
        <authorList>
            <person name="Kang M."/>
        </authorList>
    </citation>
    <scope>NUCLEOTIDE SEQUENCE [LARGE SCALE GENOMIC DNA]</scope>
    <source>
        <strain evidence="2 3">ITR2</strain>
    </source>
</reference>
<accession>A0ABS1J9M2</accession>
<dbReference type="Proteomes" id="UP000602284">
    <property type="component" value="Unassembled WGS sequence"/>
</dbReference>
<keyword evidence="3" id="KW-1185">Reference proteome</keyword>
<dbReference type="InterPro" id="IPR052339">
    <property type="entry name" value="Fe-S_Maturation_MIP18"/>
</dbReference>
<feature type="domain" description="MIP18 family-like" evidence="1">
    <location>
        <begin position="4"/>
        <end position="77"/>
    </location>
</feature>
<dbReference type="InterPro" id="IPR002744">
    <property type="entry name" value="MIP18-like"/>
</dbReference>
<protein>
    <submittedName>
        <fullName evidence="2">Metal-sulfur cluster assembly factor</fullName>
    </submittedName>
</protein>
<comment type="caution">
    <text evidence="2">The sequence shown here is derived from an EMBL/GenBank/DDBJ whole genome shotgun (WGS) entry which is preliminary data.</text>
</comment>
<sequence>MITEEDVRNELLEVWDPELMMDIVNLGLVYEVQVLEAGSRVRVVMTLTAMGCPAFDSMRDDIVGRVSALPGVETVDVELTFSPPWSKDLMSEEAKTVFRYLF</sequence>
<evidence type="ECO:0000259" key="1">
    <source>
        <dbReference type="Pfam" id="PF01883"/>
    </source>
</evidence>
<dbReference type="RefSeq" id="WP_201633782.1">
    <property type="nucleotide sequence ID" value="NZ_JAEQNB010000002.1"/>
</dbReference>
<evidence type="ECO:0000313" key="2">
    <source>
        <dbReference type="EMBL" id="MBL0386749.1"/>
    </source>
</evidence>
<gene>
    <name evidence="2" type="ORF">JJB07_08800</name>
</gene>
<dbReference type="Pfam" id="PF01883">
    <property type="entry name" value="FeS_assembly_P"/>
    <property type="match status" value="1"/>
</dbReference>
<dbReference type="PANTHER" id="PTHR42831">
    <property type="entry name" value="FE-S PROTEIN MATURATION AUXILIARY FACTOR YITW"/>
    <property type="match status" value="1"/>
</dbReference>
<dbReference type="InterPro" id="IPR034904">
    <property type="entry name" value="FSCA_dom_sf"/>
</dbReference>
<dbReference type="EMBL" id="JAEQNB010000002">
    <property type="protein sequence ID" value="MBL0386749.1"/>
    <property type="molecule type" value="Genomic_DNA"/>
</dbReference>
<dbReference type="PANTHER" id="PTHR42831:SF1">
    <property type="entry name" value="FE-S PROTEIN MATURATION AUXILIARY FACTOR YITW"/>
    <property type="match status" value="1"/>
</dbReference>
<dbReference type="Gene3D" id="3.30.300.130">
    <property type="entry name" value="Fe-S cluster assembly (FSCA)"/>
    <property type="match status" value="1"/>
</dbReference>
<name>A0ABS1J9M2_9BACL</name>
<evidence type="ECO:0000313" key="3">
    <source>
        <dbReference type="Proteomes" id="UP000602284"/>
    </source>
</evidence>